<evidence type="ECO:0000313" key="2">
    <source>
        <dbReference type="EMBL" id="GHJ87061.1"/>
    </source>
</evidence>
<dbReference type="AlphaFoldDB" id="A0A8H3TT79"/>
<dbReference type="Proteomes" id="UP000620104">
    <property type="component" value="Unassembled WGS sequence"/>
</dbReference>
<keyword evidence="3" id="KW-1185">Reference proteome</keyword>
<accession>A0A8H3TT79</accession>
<feature type="region of interest" description="Disordered" evidence="1">
    <location>
        <begin position="143"/>
        <end position="200"/>
    </location>
</feature>
<gene>
    <name evidence="2" type="ORF">NliqN6_3463</name>
</gene>
<comment type="caution">
    <text evidence="2">The sequence shown here is derived from an EMBL/GenBank/DDBJ whole genome shotgun (WGS) entry which is preliminary data.</text>
</comment>
<evidence type="ECO:0000313" key="3">
    <source>
        <dbReference type="Proteomes" id="UP000620104"/>
    </source>
</evidence>
<protein>
    <submittedName>
        <fullName evidence="2">Uncharacterized protein</fullName>
    </submittedName>
</protein>
<evidence type="ECO:0000256" key="1">
    <source>
        <dbReference type="SAM" id="MobiDB-lite"/>
    </source>
</evidence>
<dbReference type="OrthoDB" id="10016792at2759"/>
<organism evidence="2 3">
    <name type="scientific">Naganishia liquefaciens</name>
    <dbReference type="NCBI Taxonomy" id="104408"/>
    <lineage>
        <taxon>Eukaryota</taxon>
        <taxon>Fungi</taxon>
        <taxon>Dikarya</taxon>
        <taxon>Basidiomycota</taxon>
        <taxon>Agaricomycotina</taxon>
        <taxon>Tremellomycetes</taxon>
        <taxon>Filobasidiales</taxon>
        <taxon>Filobasidiaceae</taxon>
        <taxon>Naganishia</taxon>
    </lineage>
</organism>
<proteinExistence type="predicted"/>
<sequence>MSGDQDTHDASGYRIVTFPDPEHCVYRIGDTTYVLDASETGWTLSNGRFATKRLVVYAERINIIGDVEARGKDIELYCYDLSLQAVEGKTTVTLNTSGSLPTREAYMPSPGEGGQSGGNVKIFVQSADITMLNLRIITDGADGQAGYDGNKAPDPVVNPRAGTDSAPPKHTPQDKDVYSSDPSAKTASEPAQTAGGNGGASGNITIAFGSKDLAMFTTMGDLEQVAWPTQIGNVNLYFMPTLDSVKDYPKTVKDATATILAKYGDYAKSLYALRGQLKVLLDRFSKPTEDEPAPTQTAADDAAAVVDSLTKHLSALVLPTFDVAAVKTLAEALTQTIGDWLDQGGDDAESSMATDMKQFALPKQESATASWRKSELGNQIEKAFIPLEYAAMDFSASLENHCSYAAGRAADGGVGKDGTHADGGKDGSIGTLSVDLLMFDGSKVDAELAMPFASAEQCYMLLTRANDAFFNGDIGAAGSAYERLLQRLVPILWCPEPDAQGTVATTALQKAYQDAQIRESSIFPMQQFNEIQAQAETYLKYITSGKDMFGHEPSWVPRLTYQILVKNIETQLPALEKFETQQQEYEAAWKKNADIKSIAKKTLAQANEDDITAQSTIDLLLGHSGQLAQLDAKIKKLSPDLRNALKAIQPALARIKSDIDNNFDWDVGEVLSAFASFTMAPSKIFALGTVFSTLWKSSQDIKDDNGIALPQENVISSIGQAGDNIDSMMESYHRIATGGYEPDDPGAAKLIVSAQALKDIVNKYKATLKDREDLNVALDKYIGLVQSRNEAVISYNIALQMVVDARESLKKANTEEDKAGSQLIEINPRIPGVYYRSRKRADSLRLSIMRNLNYATRALRYFSLSSELDENIKSEDLKDHKTLSDRFQSLKTHALNALAIIASHTTNHFPPTPLTPTSRGPFVHLTVSERDALLTLGATSTTYWTTVTIRPPTSLPAGEAIKSHGYAFNGWRTVRVSQVRLWMPGAIVSSDNVNEPNINITITHLGDEEFVTGSSENPVVHTYKHEPVVFSFNYFTNKVHTKDDCLTANVASSQDGEGEGLFAELTGADNAKYAVAQVSPFAQWRLEISPAEHENPGLDLRNVKDVYMEFFGASSSSV</sequence>
<feature type="compositionally biased region" description="Polar residues" evidence="1">
    <location>
        <begin position="180"/>
        <end position="191"/>
    </location>
</feature>
<name>A0A8H3TT79_9TREE</name>
<reference evidence="2" key="1">
    <citation type="submission" date="2020-07" db="EMBL/GenBank/DDBJ databases">
        <title>Draft Genome Sequence of a Deep-Sea Yeast, Naganishia (Cryptococcus) liquefaciens strain N6.</title>
        <authorList>
            <person name="Han Y.W."/>
            <person name="Kajitani R."/>
            <person name="Morimoto H."/>
            <person name="Parhat M."/>
            <person name="Tsubouchi H."/>
            <person name="Bakenova O."/>
            <person name="Ogata M."/>
            <person name="Argunhan B."/>
            <person name="Aoki R."/>
            <person name="Kajiwara S."/>
            <person name="Itoh T."/>
            <person name="Iwasaki H."/>
        </authorList>
    </citation>
    <scope>NUCLEOTIDE SEQUENCE</scope>
    <source>
        <strain evidence="2">N6</strain>
    </source>
</reference>
<dbReference type="EMBL" id="BLZA01000020">
    <property type="protein sequence ID" value="GHJ87061.1"/>
    <property type="molecule type" value="Genomic_DNA"/>
</dbReference>